<accession>A0ABQ9HZD4</accession>
<organism evidence="1 2">
    <name type="scientific">Dryococelus australis</name>
    <dbReference type="NCBI Taxonomy" id="614101"/>
    <lineage>
        <taxon>Eukaryota</taxon>
        <taxon>Metazoa</taxon>
        <taxon>Ecdysozoa</taxon>
        <taxon>Arthropoda</taxon>
        <taxon>Hexapoda</taxon>
        <taxon>Insecta</taxon>
        <taxon>Pterygota</taxon>
        <taxon>Neoptera</taxon>
        <taxon>Polyneoptera</taxon>
        <taxon>Phasmatodea</taxon>
        <taxon>Verophasmatodea</taxon>
        <taxon>Anareolatae</taxon>
        <taxon>Phasmatidae</taxon>
        <taxon>Eurycanthinae</taxon>
        <taxon>Dryococelus</taxon>
    </lineage>
</organism>
<comment type="caution">
    <text evidence="1">The sequence shown here is derived from an EMBL/GenBank/DDBJ whole genome shotgun (WGS) entry which is preliminary data.</text>
</comment>
<gene>
    <name evidence="1" type="ORF">PR048_008960</name>
</gene>
<dbReference type="EMBL" id="JARBHB010000003">
    <property type="protein sequence ID" value="KAJ8889461.1"/>
    <property type="molecule type" value="Genomic_DNA"/>
</dbReference>
<dbReference type="Proteomes" id="UP001159363">
    <property type="component" value="Chromosome 3"/>
</dbReference>
<reference evidence="1 2" key="1">
    <citation type="submission" date="2023-02" db="EMBL/GenBank/DDBJ databases">
        <title>LHISI_Scaffold_Assembly.</title>
        <authorList>
            <person name="Stuart O.P."/>
            <person name="Cleave R."/>
            <person name="Magrath M.J.L."/>
            <person name="Mikheyev A.S."/>
        </authorList>
    </citation>
    <scope>NUCLEOTIDE SEQUENCE [LARGE SCALE GENOMIC DNA]</scope>
    <source>
        <strain evidence="1">Daus_M_001</strain>
        <tissue evidence="1">Leg muscle</tissue>
    </source>
</reference>
<evidence type="ECO:0000313" key="2">
    <source>
        <dbReference type="Proteomes" id="UP001159363"/>
    </source>
</evidence>
<name>A0ABQ9HZD4_9NEOP</name>
<proteinExistence type="predicted"/>
<evidence type="ECO:0000313" key="1">
    <source>
        <dbReference type="EMBL" id="KAJ8889461.1"/>
    </source>
</evidence>
<keyword evidence="2" id="KW-1185">Reference proteome</keyword>
<sequence>MAVCTHCSQSVAMFQVEIKDEIEIYDEVIELNAGSPRPAAVFDAHSSSNQVSVETSSSTVYCYDLCIHPPVCITHDSPDLTHRKIVKVKAPNTLVHNSPYPNLRTTVYVGYLALTETM</sequence>
<protein>
    <submittedName>
        <fullName evidence="1">Uncharacterized protein</fullName>
    </submittedName>
</protein>